<accession>A0A0R3QNF1</accession>
<evidence type="ECO:0000313" key="2">
    <source>
        <dbReference type="Proteomes" id="UP000280834"/>
    </source>
</evidence>
<evidence type="ECO:0000313" key="1">
    <source>
        <dbReference type="EMBL" id="VDO24018.1"/>
    </source>
</evidence>
<name>A0A0R3QNF1_9BILA</name>
<organism evidence="3">
    <name type="scientific">Brugia timori</name>
    <dbReference type="NCBI Taxonomy" id="42155"/>
    <lineage>
        <taxon>Eukaryota</taxon>
        <taxon>Metazoa</taxon>
        <taxon>Ecdysozoa</taxon>
        <taxon>Nematoda</taxon>
        <taxon>Chromadorea</taxon>
        <taxon>Rhabditida</taxon>
        <taxon>Spirurina</taxon>
        <taxon>Spiruromorpha</taxon>
        <taxon>Filarioidea</taxon>
        <taxon>Onchocercidae</taxon>
        <taxon>Brugia</taxon>
    </lineage>
</organism>
<dbReference type="WBParaSite" id="BTMF_0000923601-mRNA-1">
    <property type="protein sequence ID" value="BTMF_0000923601-mRNA-1"/>
    <property type="gene ID" value="BTMF_0000923601"/>
</dbReference>
<proteinExistence type="predicted"/>
<evidence type="ECO:0000313" key="3">
    <source>
        <dbReference type="WBParaSite" id="BTMF_0000923601-mRNA-1"/>
    </source>
</evidence>
<gene>
    <name evidence="1" type="ORF">BTMF_LOCUS7287</name>
</gene>
<dbReference type="Proteomes" id="UP000280834">
    <property type="component" value="Unassembled WGS sequence"/>
</dbReference>
<dbReference type="EMBL" id="UZAG01015884">
    <property type="protein sequence ID" value="VDO24018.1"/>
    <property type="molecule type" value="Genomic_DNA"/>
</dbReference>
<protein>
    <submittedName>
        <fullName evidence="3">Transposase</fullName>
    </submittedName>
</protein>
<sequence>MVVVHEAYVIENMKALTFSDHKQKATFPYRKIILLRTVDVTID</sequence>
<reference evidence="1 2" key="2">
    <citation type="submission" date="2018-11" db="EMBL/GenBank/DDBJ databases">
        <authorList>
            <consortium name="Pathogen Informatics"/>
        </authorList>
    </citation>
    <scope>NUCLEOTIDE SEQUENCE [LARGE SCALE GENOMIC DNA]</scope>
</reference>
<reference evidence="3" key="1">
    <citation type="submission" date="2017-02" db="UniProtKB">
        <authorList>
            <consortium name="WormBaseParasite"/>
        </authorList>
    </citation>
    <scope>IDENTIFICATION</scope>
</reference>
<dbReference type="AlphaFoldDB" id="A0A0R3QNF1"/>
<keyword evidence="2" id="KW-1185">Reference proteome</keyword>